<dbReference type="Proteomes" id="UP000680185">
    <property type="component" value="Unassembled WGS sequence"/>
</dbReference>
<gene>
    <name evidence="1" type="ORF">J4478_03435</name>
</gene>
<organism evidence="1 2">
    <name type="scientific">Candidatus Iainarchaeum sp</name>
    <dbReference type="NCBI Taxonomy" id="3101447"/>
    <lineage>
        <taxon>Archaea</taxon>
        <taxon>Candidatus Iainarchaeota</taxon>
        <taxon>Candidatus Iainarchaeia</taxon>
        <taxon>Candidatus Iainarchaeales</taxon>
        <taxon>Candidatus Iainarchaeaceae</taxon>
        <taxon>Candidatus Iainarchaeum</taxon>
    </lineage>
</organism>
<evidence type="ECO:0000313" key="1">
    <source>
        <dbReference type="EMBL" id="MBS3058429.1"/>
    </source>
</evidence>
<evidence type="ECO:0000313" key="2">
    <source>
        <dbReference type="Proteomes" id="UP000680185"/>
    </source>
</evidence>
<protein>
    <submittedName>
        <fullName evidence="1">Uncharacterized protein</fullName>
    </submittedName>
</protein>
<sequence length="87" mass="10128">MSWCRLTVAVKLGTTEQHGAVIVRISLFLQSQEVRHYILCGARNCIERVRHYKLAEQGFWNEELGTTGCSVRHYNAFFARQQRTRSI</sequence>
<accession>A0A8T4KZ47</accession>
<dbReference type="AlphaFoldDB" id="A0A8T4KZ47"/>
<proteinExistence type="predicted"/>
<reference evidence="1" key="2">
    <citation type="submission" date="2021-05" db="EMBL/GenBank/DDBJ databases">
        <title>Protein family content uncovers lineage relationships and bacterial pathway maintenance mechanisms in DPANN archaea.</title>
        <authorList>
            <person name="Castelle C.J."/>
            <person name="Meheust R."/>
            <person name="Jaffe A.L."/>
            <person name="Seitz K."/>
            <person name="Gong X."/>
            <person name="Baker B.J."/>
            <person name="Banfield J.F."/>
        </authorList>
    </citation>
    <scope>NUCLEOTIDE SEQUENCE</scope>
    <source>
        <strain evidence="1">RIFCSPLOWO2_01_FULL_43_13</strain>
    </source>
</reference>
<comment type="caution">
    <text evidence="1">The sequence shown here is derived from an EMBL/GenBank/DDBJ whole genome shotgun (WGS) entry which is preliminary data.</text>
</comment>
<name>A0A8T4KZ47_9ARCH</name>
<reference evidence="1" key="1">
    <citation type="submission" date="2021-03" db="EMBL/GenBank/DDBJ databases">
        <authorList>
            <person name="Jaffe A."/>
        </authorList>
    </citation>
    <scope>NUCLEOTIDE SEQUENCE</scope>
    <source>
        <strain evidence="1">RIFCSPLOWO2_01_FULL_43_13</strain>
    </source>
</reference>
<dbReference type="EMBL" id="JAGVWB010000023">
    <property type="protein sequence ID" value="MBS3058429.1"/>
    <property type="molecule type" value="Genomic_DNA"/>
</dbReference>